<evidence type="ECO:0000256" key="1">
    <source>
        <dbReference type="SAM" id="Coils"/>
    </source>
</evidence>
<feature type="region of interest" description="Disordered" evidence="2">
    <location>
        <begin position="491"/>
        <end position="537"/>
    </location>
</feature>
<feature type="compositionally biased region" description="Acidic residues" evidence="2">
    <location>
        <begin position="257"/>
        <end position="271"/>
    </location>
</feature>
<feature type="compositionally biased region" description="Basic residues" evidence="2">
    <location>
        <begin position="104"/>
        <end position="115"/>
    </location>
</feature>
<protein>
    <submittedName>
        <fullName evidence="3">Uncharacterized protein</fullName>
    </submittedName>
</protein>
<comment type="caution">
    <text evidence="3">The sequence shown here is derived from an EMBL/GenBank/DDBJ whole genome shotgun (WGS) entry which is preliminary data.</text>
</comment>
<reference evidence="3" key="2">
    <citation type="submission" date="2022-01" db="EMBL/GenBank/DDBJ databases">
        <authorList>
            <person name="Yamashiro T."/>
            <person name="Shiraishi A."/>
            <person name="Satake H."/>
            <person name="Nakayama K."/>
        </authorList>
    </citation>
    <scope>NUCLEOTIDE SEQUENCE</scope>
</reference>
<sequence length="537" mass="61192">MVAYLEKSTENADFDEIMDFLNANPIRYALTTTVISESSVRRDLQFNDEDGTVTPLFATMLIQPQADVDEGSGQPTEPQHIPTTALPSNIEPIPIIASSSQPQKTHKHRKTKRPTKISQSSGPTTLVADETVHEERGDSSGPRCQDTILSDIPAQTRFERLSKQSNDPPLSGVNTPGSREDRLKIMELMEICTKLSYRVLALENVKTAQDLEISSLNKRVKKLEKKRLFKVRIESSADKSLGDQEDASKQGRNIAESDQDEEISFVQEDAETQERYNQDIDVTTVSAPITTTGVSMRSKKSKEKAKERGLKENSSKPATKPTRGVTMQEPSESGTRKAVPPSQHDRKDKRKAKMIKPEKPLNKKDQIKFDEEVAKRLVEELEAELEEEEMADYELAQRLQAEEQGELNIKERSRLFIELMDKRNKHFAKLRAEKFRRKLPTKAQKRNQMSTYLRNMARYKHTQLKNKSFKEIQLLFDKEIKRVNSFVPMDSEVVEGSGKKTESSRKETVNKKRAGEELDEESVKRQNLEDDAENVEL</sequence>
<organism evidence="3 4">
    <name type="scientific">Tanacetum coccineum</name>
    <dbReference type="NCBI Taxonomy" id="301880"/>
    <lineage>
        <taxon>Eukaryota</taxon>
        <taxon>Viridiplantae</taxon>
        <taxon>Streptophyta</taxon>
        <taxon>Embryophyta</taxon>
        <taxon>Tracheophyta</taxon>
        <taxon>Spermatophyta</taxon>
        <taxon>Magnoliopsida</taxon>
        <taxon>eudicotyledons</taxon>
        <taxon>Gunneridae</taxon>
        <taxon>Pentapetalae</taxon>
        <taxon>asterids</taxon>
        <taxon>campanulids</taxon>
        <taxon>Asterales</taxon>
        <taxon>Asteraceae</taxon>
        <taxon>Asteroideae</taxon>
        <taxon>Anthemideae</taxon>
        <taxon>Anthemidinae</taxon>
        <taxon>Tanacetum</taxon>
    </lineage>
</organism>
<feature type="region of interest" description="Disordered" evidence="2">
    <location>
        <begin position="239"/>
        <end position="363"/>
    </location>
</feature>
<evidence type="ECO:0000313" key="4">
    <source>
        <dbReference type="Proteomes" id="UP001151760"/>
    </source>
</evidence>
<feature type="coiled-coil region" evidence="1">
    <location>
        <begin position="364"/>
        <end position="398"/>
    </location>
</feature>
<evidence type="ECO:0000313" key="3">
    <source>
        <dbReference type="EMBL" id="GJT87430.1"/>
    </source>
</evidence>
<proteinExistence type="predicted"/>
<reference evidence="3" key="1">
    <citation type="journal article" date="2022" name="Int. J. Mol. Sci.">
        <title>Draft Genome of Tanacetum Coccineum: Genomic Comparison of Closely Related Tanacetum-Family Plants.</title>
        <authorList>
            <person name="Yamashiro T."/>
            <person name="Shiraishi A."/>
            <person name="Nakayama K."/>
            <person name="Satake H."/>
        </authorList>
    </citation>
    <scope>NUCLEOTIDE SEQUENCE</scope>
</reference>
<evidence type="ECO:0000256" key="2">
    <source>
        <dbReference type="SAM" id="MobiDB-lite"/>
    </source>
</evidence>
<name>A0ABQ5HI55_9ASTR</name>
<feature type="compositionally biased region" description="Basic and acidic residues" evidence="2">
    <location>
        <begin position="304"/>
        <end position="314"/>
    </location>
</feature>
<gene>
    <name evidence="3" type="ORF">Tco_1069147</name>
</gene>
<feature type="compositionally biased region" description="Basic and acidic residues" evidence="2">
    <location>
        <begin position="239"/>
        <end position="249"/>
    </location>
</feature>
<dbReference type="EMBL" id="BQNB010019638">
    <property type="protein sequence ID" value="GJT87430.1"/>
    <property type="molecule type" value="Genomic_DNA"/>
</dbReference>
<dbReference type="Proteomes" id="UP001151760">
    <property type="component" value="Unassembled WGS sequence"/>
</dbReference>
<accession>A0ABQ5HI55</accession>
<feature type="compositionally biased region" description="Basic and acidic residues" evidence="2">
    <location>
        <begin position="497"/>
        <end position="528"/>
    </location>
</feature>
<keyword evidence="4" id="KW-1185">Reference proteome</keyword>
<feature type="region of interest" description="Disordered" evidence="2">
    <location>
        <begin position="96"/>
        <end position="146"/>
    </location>
</feature>
<feature type="compositionally biased region" description="Polar residues" evidence="2">
    <location>
        <begin position="280"/>
        <end position="295"/>
    </location>
</feature>
<keyword evidence="1" id="KW-0175">Coiled coil</keyword>